<dbReference type="STRING" id="1514971.AUR64_09095"/>
<dbReference type="Pfam" id="PF00534">
    <property type="entry name" value="Glycos_transf_1"/>
    <property type="match status" value="1"/>
</dbReference>
<dbReference type="Gene3D" id="3.40.50.2000">
    <property type="entry name" value="Glycogen Phosphorylase B"/>
    <property type="match status" value="2"/>
</dbReference>
<dbReference type="Pfam" id="PF13439">
    <property type="entry name" value="Glyco_transf_4"/>
    <property type="match status" value="1"/>
</dbReference>
<evidence type="ECO:0000259" key="2">
    <source>
        <dbReference type="Pfam" id="PF13439"/>
    </source>
</evidence>
<name>A0A0W1RAK7_9EURY</name>
<reference evidence="3 4" key="1">
    <citation type="submission" date="2015-12" db="EMBL/GenBank/DDBJ databases">
        <title>Haloprofundus marisrubri gen. nov., sp. nov., an extremely halophilic archaeon isolated from the Discovery deep brine-seawater interface in the Red Sea.</title>
        <authorList>
            <person name="Zhang G."/>
            <person name="Stingl U."/>
            <person name="Rashid M."/>
        </authorList>
    </citation>
    <scope>NUCLEOTIDE SEQUENCE [LARGE SCALE GENOMIC DNA]</scope>
    <source>
        <strain evidence="3 4">SB9</strain>
    </source>
</reference>
<dbReference type="GO" id="GO:0016757">
    <property type="term" value="F:glycosyltransferase activity"/>
    <property type="evidence" value="ECO:0007669"/>
    <property type="project" value="InterPro"/>
</dbReference>
<dbReference type="Proteomes" id="UP000054387">
    <property type="component" value="Unassembled WGS sequence"/>
</dbReference>
<dbReference type="SUPFAM" id="SSF53756">
    <property type="entry name" value="UDP-Glycosyltransferase/glycogen phosphorylase"/>
    <property type="match status" value="1"/>
</dbReference>
<evidence type="ECO:0000259" key="1">
    <source>
        <dbReference type="Pfam" id="PF00534"/>
    </source>
</evidence>
<dbReference type="InterPro" id="IPR001296">
    <property type="entry name" value="Glyco_trans_1"/>
</dbReference>
<evidence type="ECO:0000313" key="4">
    <source>
        <dbReference type="Proteomes" id="UP000054387"/>
    </source>
</evidence>
<protein>
    <submittedName>
        <fullName evidence="3">Glycosyl transferase family 1</fullName>
    </submittedName>
</protein>
<dbReference type="RefSeq" id="WP_058581134.1">
    <property type="nucleotide sequence ID" value="NZ_LOPU01000018.1"/>
</dbReference>
<dbReference type="OrthoDB" id="132546at2157"/>
<dbReference type="EMBL" id="LOPU01000018">
    <property type="protein sequence ID" value="KTG09779.1"/>
    <property type="molecule type" value="Genomic_DNA"/>
</dbReference>
<keyword evidence="4" id="KW-1185">Reference proteome</keyword>
<dbReference type="PANTHER" id="PTHR12526:SF630">
    <property type="entry name" value="GLYCOSYLTRANSFERASE"/>
    <property type="match status" value="1"/>
</dbReference>
<organism evidence="3 4">
    <name type="scientific">Haloprofundus marisrubri</name>
    <dbReference type="NCBI Taxonomy" id="1514971"/>
    <lineage>
        <taxon>Archaea</taxon>
        <taxon>Methanobacteriati</taxon>
        <taxon>Methanobacteriota</taxon>
        <taxon>Stenosarchaea group</taxon>
        <taxon>Halobacteria</taxon>
        <taxon>Halobacteriales</taxon>
        <taxon>Haloferacaceae</taxon>
        <taxon>Haloprofundus</taxon>
    </lineage>
</organism>
<feature type="domain" description="Glycosyl transferase family 1" evidence="1">
    <location>
        <begin position="174"/>
        <end position="311"/>
    </location>
</feature>
<dbReference type="InterPro" id="IPR028098">
    <property type="entry name" value="Glyco_trans_4-like_N"/>
</dbReference>
<accession>A0A0W1RAK7</accession>
<comment type="caution">
    <text evidence="3">The sequence shown here is derived from an EMBL/GenBank/DDBJ whole genome shotgun (WGS) entry which is preliminary data.</text>
</comment>
<feature type="domain" description="Glycosyltransferase subfamily 4-like N-terminal" evidence="2">
    <location>
        <begin position="19"/>
        <end position="166"/>
    </location>
</feature>
<gene>
    <name evidence="3" type="ORF">AUR64_09095</name>
</gene>
<sequence length="351" mass="39234">MRVAFVSMLTTHHEETPATRRTRRTIRFLQNNGHEVAVLCAQWWGGDVPEFEHEEITYRRVTEEPSARGFASKLPFALRKVGADVIHAANRPPGQVAAAKTAGRFLRTPVVVDWWDDTGHTRSGYRRAAKRADLVVAPSQTVKTQVREYGASESDIEVVPECIDTSLVDEVDTDERAQLVYARRLDEHANVESFLLSLAELRDRDWSAAVVGDGPERERAERTARDLRIDDRVTFLGALSDADLVSVLKGAHVFVQTAEREPCARNLLWALACGCISVVEYQVGSSAHELVEGRERGSLATSPQEIAERIAAAGAFDHWTVDESFNEYDCENVLGRYVDCYERVVDGYGLF</sequence>
<evidence type="ECO:0000313" key="3">
    <source>
        <dbReference type="EMBL" id="KTG09779.1"/>
    </source>
</evidence>
<dbReference type="PANTHER" id="PTHR12526">
    <property type="entry name" value="GLYCOSYLTRANSFERASE"/>
    <property type="match status" value="1"/>
</dbReference>
<dbReference type="AlphaFoldDB" id="A0A0W1RAK7"/>
<keyword evidence="3" id="KW-0808">Transferase</keyword>
<proteinExistence type="predicted"/>